<protein>
    <submittedName>
        <fullName evidence="2">Uncharacterized protein</fullName>
    </submittedName>
</protein>
<proteinExistence type="predicted"/>
<name>A0A839DXC4_9PSEU</name>
<accession>A0A839DXC4</accession>
<keyword evidence="3" id="KW-1185">Reference proteome</keyword>
<evidence type="ECO:0000313" key="2">
    <source>
        <dbReference type="EMBL" id="MBA8825389.1"/>
    </source>
</evidence>
<feature type="region of interest" description="Disordered" evidence="1">
    <location>
        <begin position="58"/>
        <end position="128"/>
    </location>
</feature>
<gene>
    <name evidence="2" type="ORF">FHX42_002740</name>
</gene>
<reference evidence="2 3" key="1">
    <citation type="submission" date="2020-07" db="EMBL/GenBank/DDBJ databases">
        <title>Sequencing the genomes of 1000 actinobacteria strains.</title>
        <authorList>
            <person name="Klenk H.-P."/>
        </authorList>
    </citation>
    <scope>NUCLEOTIDE SEQUENCE [LARGE SCALE GENOMIC DNA]</scope>
    <source>
        <strain evidence="2 3">DSM 45975</strain>
    </source>
</reference>
<evidence type="ECO:0000256" key="1">
    <source>
        <dbReference type="SAM" id="MobiDB-lite"/>
    </source>
</evidence>
<dbReference type="EMBL" id="JACGWZ010000003">
    <property type="protein sequence ID" value="MBA8825389.1"/>
    <property type="molecule type" value="Genomic_DNA"/>
</dbReference>
<dbReference type="Proteomes" id="UP000569329">
    <property type="component" value="Unassembled WGS sequence"/>
</dbReference>
<comment type="caution">
    <text evidence="2">The sequence shown here is derived from an EMBL/GenBank/DDBJ whole genome shotgun (WGS) entry which is preliminary data.</text>
</comment>
<evidence type="ECO:0000313" key="3">
    <source>
        <dbReference type="Proteomes" id="UP000569329"/>
    </source>
</evidence>
<dbReference type="AlphaFoldDB" id="A0A839DXC4"/>
<sequence length="270" mass="28159">MNPESRDRRQQSRRRRVLWPAVSLVASLTVLGGAASFVGSADAQVSAAGPPSLLDPLWSSSAESSAPSSSSSAKAPSESATRTPTSGVPTPSSGAPVPSSSASSAPSTPHLPTADPKPGEVEPGPGRAWTLTSSRLTLIGTHYHGYELREVNGEQVKTLHFTVDKLKIKDLVQRGKLGNGKDIKAASAPGLVSTVTEGPIELYTQKLTGTLNVLGYPAVPVTLSPDSLLLPNLDLSFLRLSKLTFTDAVVHNVKLGGGNLFIPQAKISLE</sequence>
<feature type="compositionally biased region" description="Low complexity" evidence="1">
    <location>
        <begin position="58"/>
        <end position="108"/>
    </location>
</feature>
<dbReference type="RefSeq" id="WP_235987284.1">
    <property type="nucleotide sequence ID" value="NZ_JACGWZ010000003.1"/>
</dbReference>
<organism evidence="2 3">
    <name type="scientific">Halosaccharopolyspora lacisalsi</name>
    <dbReference type="NCBI Taxonomy" id="1000566"/>
    <lineage>
        <taxon>Bacteria</taxon>
        <taxon>Bacillati</taxon>
        <taxon>Actinomycetota</taxon>
        <taxon>Actinomycetes</taxon>
        <taxon>Pseudonocardiales</taxon>
        <taxon>Pseudonocardiaceae</taxon>
        <taxon>Halosaccharopolyspora</taxon>
    </lineage>
</organism>